<evidence type="ECO:0000313" key="8">
    <source>
        <dbReference type="EMBL" id="KAG8043630.1"/>
    </source>
</evidence>
<keyword evidence="9" id="KW-1185">Reference proteome</keyword>
<dbReference type="GO" id="GO:0005576">
    <property type="term" value="C:extracellular region"/>
    <property type="evidence" value="ECO:0007669"/>
    <property type="project" value="UniProtKB-SubCell"/>
</dbReference>
<keyword evidence="4" id="KW-0732">Signal</keyword>
<comment type="subcellular location">
    <subcellularLocation>
        <location evidence="1 6">Secreted</location>
    </subcellularLocation>
</comment>
<evidence type="ECO:0000256" key="1">
    <source>
        <dbReference type="ARBA" id="ARBA00004613"/>
    </source>
</evidence>
<evidence type="ECO:0000256" key="6">
    <source>
        <dbReference type="RuleBase" id="RU367102"/>
    </source>
</evidence>
<feature type="transmembrane region" description="Helical" evidence="7">
    <location>
        <begin position="84"/>
        <end position="101"/>
    </location>
</feature>
<keyword evidence="7" id="KW-1133">Transmembrane helix</keyword>
<dbReference type="EMBL" id="JAAALK010000953">
    <property type="protein sequence ID" value="KAG8043630.1"/>
    <property type="molecule type" value="Genomic_DNA"/>
</dbReference>
<dbReference type="OrthoDB" id="771316at2759"/>
<comment type="caution">
    <text evidence="8">The sequence shown here is derived from an EMBL/GenBank/DDBJ whole genome shotgun (WGS) entry which is preliminary data.</text>
</comment>
<keyword evidence="7" id="KW-0472">Membrane</keyword>
<evidence type="ECO:0000256" key="2">
    <source>
        <dbReference type="ARBA" id="ARBA00008127"/>
    </source>
</evidence>
<comment type="function">
    <text evidence="6">Controls stomatal patterning.</text>
</comment>
<dbReference type="Proteomes" id="UP000729402">
    <property type="component" value="Unassembled WGS sequence"/>
</dbReference>
<proteinExistence type="inferred from homology"/>
<evidence type="ECO:0000313" key="9">
    <source>
        <dbReference type="Proteomes" id="UP000729402"/>
    </source>
</evidence>
<dbReference type="GO" id="GO:0010052">
    <property type="term" value="P:guard cell differentiation"/>
    <property type="evidence" value="ECO:0007669"/>
    <property type="project" value="UniProtKB-UniRule"/>
</dbReference>
<reference evidence="8" key="2">
    <citation type="submission" date="2021-02" db="EMBL/GenBank/DDBJ databases">
        <authorList>
            <person name="Kimball J.A."/>
            <person name="Haas M.W."/>
            <person name="Macchietto M."/>
            <person name="Kono T."/>
            <person name="Duquette J."/>
            <person name="Shao M."/>
        </authorList>
    </citation>
    <scope>NUCLEOTIDE SEQUENCE</scope>
    <source>
        <tissue evidence="8">Fresh leaf tissue</tissue>
    </source>
</reference>
<name>A0A8J5RE00_ZIZPA</name>
<keyword evidence="3 6" id="KW-0964">Secreted</keyword>
<organism evidence="8 9">
    <name type="scientific">Zizania palustris</name>
    <name type="common">Northern wild rice</name>
    <dbReference type="NCBI Taxonomy" id="103762"/>
    <lineage>
        <taxon>Eukaryota</taxon>
        <taxon>Viridiplantae</taxon>
        <taxon>Streptophyta</taxon>
        <taxon>Embryophyta</taxon>
        <taxon>Tracheophyta</taxon>
        <taxon>Spermatophyta</taxon>
        <taxon>Magnoliopsida</taxon>
        <taxon>Liliopsida</taxon>
        <taxon>Poales</taxon>
        <taxon>Poaceae</taxon>
        <taxon>BOP clade</taxon>
        <taxon>Oryzoideae</taxon>
        <taxon>Oryzeae</taxon>
        <taxon>Zizaniinae</taxon>
        <taxon>Zizania</taxon>
    </lineage>
</organism>
<dbReference type="AlphaFoldDB" id="A0A8J5RE00"/>
<keyword evidence="5" id="KW-1015">Disulfide bond</keyword>
<dbReference type="PANTHER" id="PTHR33109:SF41">
    <property type="entry name" value="PROTEIN EPIDERMAL PATTERNING FACTOR 1"/>
    <property type="match status" value="1"/>
</dbReference>
<evidence type="ECO:0000256" key="3">
    <source>
        <dbReference type="ARBA" id="ARBA00022525"/>
    </source>
</evidence>
<reference evidence="8" key="1">
    <citation type="journal article" date="2021" name="bioRxiv">
        <title>Whole Genome Assembly and Annotation of Northern Wild Rice, Zizania palustris L., Supports a Whole Genome Duplication in the Zizania Genus.</title>
        <authorList>
            <person name="Haas M."/>
            <person name="Kono T."/>
            <person name="Macchietto M."/>
            <person name="Millas R."/>
            <person name="McGilp L."/>
            <person name="Shao M."/>
            <person name="Duquette J."/>
            <person name="Hirsch C.N."/>
            <person name="Kimball J."/>
        </authorList>
    </citation>
    <scope>NUCLEOTIDE SEQUENCE</scope>
    <source>
        <tissue evidence="8">Fresh leaf tissue</tissue>
    </source>
</reference>
<accession>A0A8J5RE00</accession>
<evidence type="ECO:0000256" key="7">
    <source>
        <dbReference type="SAM" id="Phobius"/>
    </source>
</evidence>
<sequence>MNDRPRSPASFMATAGSPPPGHGCVCSTVQFISSALPICPLARSPFTNLSSLSQSYSARARLDCSLCSFDLELMRMHALADARCHYHIPLLFLAFVLLLAATTDGIRPAPSDVKQVHEQDKSRTAATTTSLLISPQRGAGAITAGNGARVGFLQEEVYATGSSLPDCSHACGPCSPCIRVMVSFKCSIAEPCPMVYRCMCKGKCYPVPSS</sequence>
<gene>
    <name evidence="8" type="ORF">GUJ93_ZPchr0458g22706</name>
</gene>
<keyword evidence="7" id="KW-0812">Transmembrane</keyword>
<comment type="similarity">
    <text evidence="2 6">Belongs to the plant cysteine rich small secretory peptide family. Epidermal patterning factor subfamily.</text>
</comment>
<dbReference type="PANTHER" id="PTHR33109">
    <property type="entry name" value="EPIDERMAL PATTERNING FACTOR-LIKE PROTEIN 4"/>
    <property type="match status" value="1"/>
</dbReference>
<protein>
    <recommendedName>
        <fullName evidence="6">Epidermal patterning factor-like protein</fullName>
    </recommendedName>
</protein>
<keyword evidence="6" id="KW-0217">Developmental protein</keyword>
<dbReference type="Pfam" id="PF17181">
    <property type="entry name" value="EPF"/>
    <property type="match status" value="1"/>
</dbReference>
<evidence type="ECO:0000256" key="5">
    <source>
        <dbReference type="ARBA" id="ARBA00023157"/>
    </source>
</evidence>
<evidence type="ECO:0000256" key="4">
    <source>
        <dbReference type="ARBA" id="ARBA00022729"/>
    </source>
</evidence>
<dbReference type="InterPro" id="IPR039455">
    <property type="entry name" value="EPFL"/>
</dbReference>